<dbReference type="Proteomes" id="UP000827976">
    <property type="component" value="Chromosome 11"/>
</dbReference>
<keyword evidence="2" id="KW-1185">Reference proteome</keyword>
<accession>A0ACB7V4E7</accession>
<protein>
    <submittedName>
        <fullName evidence="1">Protein EXORDIUM-like protein</fullName>
    </submittedName>
</protein>
<evidence type="ECO:0000313" key="2">
    <source>
        <dbReference type="Proteomes" id="UP000827976"/>
    </source>
</evidence>
<name>A0ACB7V4E7_DIOAL</name>
<reference evidence="2" key="1">
    <citation type="journal article" date="2022" name="Nat. Commun.">
        <title>Chromosome evolution and the genetic basis of agronomically important traits in greater yam.</title>
        <authorList>
            <person name="Bredeson J.V."/>
            <person name="Lyons J.B."/>
            <person name="Oniyinde I.O."/>
            <person name="Okereke N.R."/>
            <person name="Kolade O."/>
            <person name="Nnabue I."/>
            <person name="Nwadili C.O."/>
            <person name="Hribova E."/>
            <person name="Parker M."/>
            <person name="Nwogha J."/>
            <person name="Shu S."/>
            <person name="Carlson J."/>
            <person name="Kariba R."/>
            <person name="Muthemba S."/>
            <person name="Knop K."/>
            <person name="Barton G.J."/>
            <person name="Sherwood A.V."/>
            <person name="Lopez-Montes A."/>
            <person name="Asiedu R."/>
            <person name="Jamnadass R."/>
            <person name="Muchugi A."/>
            <person name="Goodstein D."/>
            <person name="Egesi C.N."/>
            <person name="Featherston J."/>
            <person name="Asfaw A."/>
            <person name="Simpson G.G."/>
            <person name="Dolezel J."/>
            <person name="Hendre P.S."/>
            <person name="Van Deynze A."/>
            <person name="Kumar P.L."/>
            <person name="Obidiegwu J.E."/>
            <person name="Bhattacharjee R."/>
            <person name="Rokhsar D.S."/>
        </authorList>
    </citation>
    <scope>NUCLEOTIDE SEQUENCE [LARGE SCALE GENOMIC DNA]</scope>
    <source>
        <strain evidence="2">cv. TDa95/00328</strain>
    </source>
</reference>
<sequence length="356" mass="38715">MVGASAGVCPALPVTSSPPLVLLLFLILCLLSMATPAKPWRPWPHLGSNSSSSLGESKKYEGSSEFVQLRYHMGPVLTANITVHPIWYGQWTPAQKRIIRAFLRSISPVGDTTVRWPSVEGWWRTVSMYTDQTGDNVSRAVRLGAEKNDRHYSYGRSLTRLSIQRVIRSAVTAKTRPLPVNPRGGLYLLLTSAEVAVEDFCGQVCGFHYFTFPSIVGYTLPYAWVGNAERQCPGVCSWPFAVPEGYGGPRAGAPPNGEVGVDAMVSVIAHELAELASNPLVNAWYAGADPCFPTEIADLCEGIYGTGGGGSYTGQLTVDERDGAAYNLNGIGGRRFLVQWVWHPELNYCYGPNALD</sequence>
<evidence type="ECO:0000313" key="1">
    <source>
        <dbReference type="EMBL" id="KAH7668320.1"/>
    </source>
</evidence>
<proteinExistence type="predicted"/>
<gene>
    <name evidence="1" type="ORF">IHE45_11G003900</name>
</gene>
<dbReference type="EMBL" id="CM037021">
    <property type="protein sequence ID" value="KAH7668320.1"/>
    <property type="molecule type" value="Genomic_DNA"/>
</dbReference>
<comment type="caution">
    <text evidence="1">The sequence shown here is derived from an EMBL/GenBank/DDBJ whole genome shotgun (WGS) entry which is preliminary data.</text>
</comment>
<organism evidence="1 2">
    <name type="scientific">Dioscorea alata</name>
    <name type="common">Purple yam</name>
    <dbReference type="NCBI Taxonomy" id="55571"/>
    <lineage>
        <taxon>Eukaryota</taxon>
        <taxon>Viridiplantae</taxon>
        <taxon>Streptophyta</taxon>
        <taxon>Embryophyta</taxon>
        <taxon>Tracheophyta</taxon>
        <taxon>Spermatophyta</taxon>
        <taxon>Magnoliopsida</taxon>
        <taxon>Liliopsida</taxon>
        <taxon>Dioscoreales</taxon>
        <taxon>Dioscoreaceae</taxon>
        <taxon>Dioscorea</taxon>
    </lineage>
</organism>